<feature type="transmembrane region" description="Helical" evidence="8">
    <location>
        <begin position="337"/>
        <end position="356"/>
    </location>
</feature>
<feature type="transmembrane region" description="Helical" evidence="8">
    <location>
        <begin position="237"/>
        <end position="261"/>
    </location>
</feature>
<keyword evidence="2" id="KW-1003">Cell membrane</keyword>
<reference evidence="10 11" key="1">
    <citation type="submission" date="2018-05" db="EMBL/GenBank/DDBJ databases">
        <title>Genomic Encyclopedia of Type Strains, Phase IV (KMG-IV): sequencing the most valuable type-strain genomes for metagenomic binning, comparative biology and taxonomic classification.</title>
        <authorList>
            <person name="Goeker M."/>
        </authorList>
    </citation>
    <scope>NUCLEOTIDE SEQUENCE [LARGE SCALE GENOMIC DNA]</scope>
    <source>
        <strain evidence="10 11">DSM 2626</strain>
    </source>
</reference>
<evidence type="ECO:0000313" key="10">
    <source>
        <dbReference type="EMBL" id="PWJ91311.1"/>
    </source>
</evidence>
<comment type="subcellular location">
    <subcellularLocation>
        <location evidence="1">Cell membrane</location>
        <topology evidence="1">Multi-pass membrane protein</topology>
    </subcellularLocation>
</comment>
<organism evidence="10 11">
    <name type="scientific">Rhizobium loti</name>
    <name type="common">Mesorhizobium loti</name>
    <dbReference type="NCBI Taxonomy" id="381"/>
    <lineage>
        <taxon>Bacteria</taxon>
        <taxon>Pseudomonadati</taxon>
        <taxon>Pseudomonadota</taxon>
        <taxon>Alphaproteobacteria</taxon>
        <taxon>Hyphomicrobiales</taxon>
        <taxon>Phyllobacteriaceae</taxon>
        <taxon>Mesorhizobium</taxon>
    </lineage>
</organism>
<dbReference type="InterPro" id="IPR050297">
    <property type="entry name" value="LipidA_mod_glycosyltrf_83"/>
</dbReference>
<keyword evidence="6 8" id="KW-1133">Transmembrane helix</keyword>
<keyword evidence="5 8" id="KW-0812">Transmembrane</keyword>
<evidence type="ECO:0000256" key="5">
    <source>
        <dbReference type="ARBA" id="ARBA00022692"/>
    </source>
</evidence>
<dbReference type="EMBL" id="QGGH01000003">
    <property type="protein sequence ID" value="PWJ91311.1"/>
    <property type="molecule type" value="Genomic_DNA"/>
</dbReference>
<proteinExistence type="predicted"/>
<feature type="transmembrane region" description="Helical" evidence="8">
    <location>
        <begin position="113"/>
        <end position="135"/>
    </location>
</feature>
<evidence type="ECO:0000256" key="8">
    <source>
        <dbReference type="SAM" id="Phobius"/>
    </source>
</evidence>
<dbReference type="GO" id="GO:0005886">
    <property type="term" value="C:plasma membrane"/>
    <property type="evidence" value="ECO:0007669"/>
    <property type="project" value="UniProtKB-SubCell"/>
</dbReference>
<dbReference type="AlphaFoldDB" id="A0A8E2WCW6"/>
<dbReference type="RefSeq" id="WP_109663435.1">
    <property type="nucleotide sequence ID" value="NZ_QGGH01000003.1"/>
</dbReference>
<feature type="transmembrane region" description="Helical" evidence="8">
    <location>
        <begin position="89"/>
        <end position="106"/>
    </location>
</feature>
<evidence type="ECO:0000313" key="11">
    <source>
        <dbReference type="Proteomes" id="UP000245631"/>
    </source>
</evidence>
<dbReference type="GeneID" id="61051983"/>
<dbReference type="PANTHER" id="PTHR33908">
    <property type="entry name" value="MANNOSYLTRANSFERASE YKCB-RELATED"/>
    <property type="match status" value="1"/>
</dbReference>
<evidence type="ECO:0000256" key="2">
    <source>
        <dbReference type="ARBA" id="ARBA00022475"/>
    </source>
</evidence>
<feature type="transmembrane region" description="Helical" evidence="8">
    <location>
        <begin position="23"/>
        <end position="45"/>
    </location>
</feature>
<comment type="caution">
    <text evidence="10">The sequence shown here is derived from an EMBL/GenBank/DDBJ whole genome shotgun (WGS) entry which is preliminary data.</text>
</comment>
<feature type="transmembrane region" description="Helical" evidence="8">
    <location>
        <begin position="304"/>
        <end position="325"/>
    </location>
</feature>
<keyword evidence="7 8" id="KW-0472">Membrane</keyword>
<dbReference type="Pfam" id="PF13231">
    <property type="entry name" value="PMT_2"/>
    <property type="match status" value="1"/>
</dbReference>
<evidence type="ECO:0000259" key="9">
    <source>
        <dbReference type="Pfam" id="PF13231"/>
    </source>
</evidence>
<name>A0A8E2WCW6_RHILI</name>
<dbReference type="PANTHER" id="PTHR33908:SF11">
    <property type="entry name" value="MEMBRANE PROTEIN"/>
    <property type="match status" value="1"/>
</dbReference>
<dbReference type="InterPro" id="IPR038731">
    <property type="entry name" value="RgtA/B/C-like"/>
</dbReference>
<evidence type="ECO:0000256" key="1">
    <source>
        <dbReference type="ARBA" id="ARBA00004651"/>
    </source>
</evidence>
<accession>A0A8E2WCW6</accession>
<evidence type="ECO:0000256" key="6">
    <source>
        <dbReference type="ARBA" id="ARBA00022989"/>
    </source>
</evidence>
<feature type="transmembrane region" description="Helical" evidence="8">
    <location>
        <begin position="267"/>
        <end position="284"/>
    </location>
</feature>
<feature type="transmembrane region" description="Helical" evidence="8">
    <location>
        <begin position="141"/>
        <end position="157"/>
    </location>
</feature>
<feature type="transmembrane region" description="Helical" evidence="8">
    <location>
        <begin position="169"/>
        <end position="196"/>
    </location>
</feature>
<evidence type="ECO:0000256" key="7">
    <source>
        <dbReference type="ARBA" id="ARBA00023136"/>
    </source>
</evidence>
<gene>
    <name evidence="10" type="ORF">C8D77_1035</name>
</gene>
<dbReference type="GO" id="GO:0009103">
    <property type="term" value="P:lipopolysaccharide biosynthetic process"/>
    <property type="evidence" value="ECO:0007669"/>
    <property type="project" value="UniProtKB-ARBA"/>
</dbReference>
<keyword evidence="4 10" id="KW-0808">Transferase</keyword>
<sequence>MDGYILNSTESRWTSGIGLGSRLYWAGVAFFSLTSLVLFLINTRYGIGIYPDSLRYMGISERPYDAPLYAWLLTGVSATGVDLPVGAKAIGLFFVCANTILIWHLLVRASGKYIYAAAGTAIITLAPQFVTLHSLAMSEPPFLFFLLVTVLALLRYFETDDRTWLKASAVLLGLTTLVRFTAPPLGAAIAVCLLLNPRHTLSRRFVDATIFAVVSTAIFLCWVVMSEVIADRSIGRALWFYGNMGASEWLKSLGAMTAWLLPDEVPFSARVLLLSAFAAAAAYLTFRQARVTLLHAGQAKASDALLPTLFGLFFFFYLGFMVLSTSVEANLSLSGRYAFPVYVTTVLMLTIVLAHVDDAKGMVKLLHYGLVCFAVLVFGGHAIRTAVRSSEAYRSGVGYASREWANSPTMQALRQLPADASIYSNGADVIAYVLRRESHSLPERIQLRTGRDNPANPYERQLQTLRDSLTKEHSYVAIFDAIDWRFYLVSEAELKQHLSLVTVATEADGRIYVMPKTTK</sequence>
<feature type="domain" description="Glycosyltransferase RgtA/B/C/D-like" evidence="9">
    <location>
        <begin position="66"/>
        <end position="222"/>
    </location>
</feature>
<protein>
    <submittedName>
        <fullName evidence="10">Dolichyl-phosphate-mannose-protein mannosyltransferase</fullName>
    </submittedName>
</protein>
<dbReference type="GO" id="GO:0016763">
    <property type="term" value="F:pentosyltransferase activity"/>
    <property type="evidence" value="ECO:0007669"/>
    <property type="project" value="TreeGrafter"/>
</dbReference>
<evidence type="ECO:0000256" key="4">
    <source>
        <dbReference type="ARBA" id="ARBA00022679"/>
    </source>
</evidence>
<feature type="transmembrane region" description="Helical" evidence="8">
    <location>
        <begin position="365"/>
        <end position="383"/>
    </location>
</feature>
<feature type="transmembrane region" description="Helical" evidence="8">
    <location>
        <begin position="208"/>
        <end position="225"/>
    </location>
</feature>
<keyword evidence="3 10" id="KW-0328">Glycosyltransferase</keyword>
<evidence type="ECO:0000256" key="3">
    <source>
        <dbReference type="ARBA" id="ARBA00022676"/>
    </source>
</evidence>
<dbReference type="Proteomes" id="UP000245631">
    <property type="component" value="Unassembled WGS sequence"/>
</dbReference>